<dbReference type="SUPFAM" id="SSF53756">
    <property type="entry name" value="UDP-Glycosyltransferase/glycogen phosphorylase"/>
    <property type="match status" value="1"/>
</dbReference>
<protein>
    <recommendedName>
        <fullName evidence="1">Glycosyltransferase subfamily 4-like N-terminal domain-containing protein</fullName>
    </recommendedName>
</protein>
<name>A0A2M7G981_9BACT</name>
<dbReference type="Pfam" id="PF13692">
    <property type="entry name" value="Glyco_trans_1_4"/>
    <property type="match status" value="1"/>
</dbReference>
<organism evidence="2 3">
    <name type="scientific">bacterium (Candidatus Blackallbacteria) CG17_big_fil_post_rev_8_21_14_2_50_48_46</name>
    <dbReference type="NCBI Taxonomy" id="2014261"/>
    <lineage>
        <taxon>Bacteria</taxon>
        <taxon>Candidatus Blackallbacteria</taxon>
    </lineage>
</organism>
<evidence type="ECO:0000313" key="2">
    <source>
        <dbReference type="EMBL" id="PIW18672.1"/>
    </source>
</evidence>
<feature type="domain" description="Glycosyltransferase subfamily 4-like N-terminal" evidence="1">
    <location>
        <begin position="18"/>
        <end position="186"/>
    </location>
</feature>
<proteinExistence type="predicted"/>
<evidence type="ECO:0000259" key="1">
    <source>
        <dbReference type="Pfam" id="PF13439"/>
    </source>
</evidence>
<dbReference type="Proteomes" id="UP000231019">
    <property type="component" value="Unassembled WGS sequence"/>
</dbReference>
<dbReference type="Pfam" id="PF13439">
    <property type="entry name" value="Glyco_transf_4"/>
    <property type="match status" value="1"/>
</dbReference>
<dbReference type="Gene3D" id="3.40.50.2000">
    <property type="entry name" value="Glycogen Phosphorylase B"/>
    <property type="match status" value="2"/>
</dbReference>
<accession>A0A2M7G981</accession>
<dbReference type="InterPro" id="IPR050194">
    <property type="entry name" value="Glycosyltransferase_grp1"/>
</dbReference>
<sequence>MKKRLLYTAFDVVPAPKGASVRIQKMLEALGQEFDVLALVLGEPGMPDEESWGTVRVRRLIAPESHFLEKTVQFAEWVLQTALEWQPEWIQFRSLWDGFVLSEFRRQNPVKWQLIYEVHGLPEIELEHHFPELPESLGFKIQAQQQQVLESADWFICPSQVHRKWLLSKGICYQKMGVIGNGADPELFLPHWQEWPEVPYLIYLGTLAPWQGLEELLAALQKVKPPFRLRLVGKGNPRWQQNLLARVYQLGLTHAVELLDPLAHAYMPALLESAQIALAPLIETERNCVQGCNPIKIYEYMAAGKAIIAPDLPAVQEILEHQKTAWLYPAGDQAALTAAIETLLKDPLLSRRLGQAARDDVVKSFNWAQRQNQLLSYFRKVISV</sequence>
<dbReference type="EMBL" id="PFFQ01000012">
    <property type="protein sequence ID" value="PIW18672.1"/>
    <property type="molecule type" value="Genomic_DNA"/>
</dbReference>
<evidence type="ECO:0000313" key="3">
    <source>
        <dbReference type="Proteomes" id="UP000231019"/>
    </source>
</evidence>
<comment type="caution">
    <text evidence="2">The sequence shown here is derived from an EMBL/GenBank/DDBJ whole genome shotgun (WGS) entry which is preliminary data.</text>
</comment>
<dbReference type="PANTHER" id="PTHR45947:SF3">
    <property type="entry name" value="SULFOQUINOVOSYL TRANSFERASE SQD2"/>
    <property type="match status" value="1"/>
</dbReference>
<dbReference type="PANTHER" id="PTHR45947">
    <property type="entry name" value="SULFOQUINOVOSYL TRANSFERASE SQD2"/>
    <property type="match status" value="1"/>
</dbReference>
<gene>
    <name evidence="2" type="ORF">COW36_05090</name>
</gene>
<dbReference type="CDD" id="cd03801">
    <property type="entry name" value="GT4_PimA-like"/>
    <property type="match status" value="1"/>
</dbReference>
<dbReference type="InterPro" id="IPR028098">
    <property type="entry name" value="Glyco_trans_4-like_N"/>
</dbReference>
<dbReference type="GO" id="GO:0016757">
    <property type="term" value="F:glycosyltransferase activity"/>
    <property type="evidence" value="ECO:0007669"/>
    <property type="project" value="TreeGrafter"/>
</dbReference>
<dbReference type="AlphaFoldDB" id="A0A2M7G981"/>
<reference evidence="2 3" key="1">
    <citation type="submission" date="2017-09" db="EMBL/GenBank/DDBJ databases">
        <title>Depth-based differentiation of microbial function through sediment-hosted aquifers and enrichment of novel symbionts in the deep terrestrial subsurface.</title>
        <authorList>
            <person name="Probst A.J."/>
            <person name="Ladd B."/>
            <person name="Jarett J.K."/>
            <person name="Geller-Mcgrath D.E."/>
            <person name="Sieber C.M."/>
            <person name="Emerson J.B."/>
            <person name="Anantharaman K."/>
            <person name="Thomas B.C."/>
            <person name="Malmstrom R."/>
            <person name="Stieglmeier M."/>
            <person name="Klingl A."/>
            <person name="Woyke T."/>
            <person name="Ryan C.M."/>
            <person name="Banfield J.F."/>
        </authorList>
    </citation>
    <scope>NUCLEOTIDE SEQUENCE [LARGE SCALE GENOMIC DNA]</scope>
    <source>
        <strain evidence="2">CG17_big_fil_post_rev_8_21_14_2_50_48_46</strain>
    </source>
</reference>